<feature type="compositionally biased region" description="Polar residues" evidence="1">
    <location>
        <begin position="1"/>
        <end position="17"/>
    </location>
</feature>
<feature type="region of interest" description="Disordered" evidence="1">
    <location>
        <begin position="1"/>
        <end position="22"/>
    </location>
</feature>
<name>A0ABU0RG20_9ACTN</name>
<dbReference type="InterPro" id="IPR007278">
    <property type="entry name" value="DUF397"/>
</dbReference>
<sequence length="80" mass="8296">MKRTVTTPGNWQKSSYSGAGDGNSCVEIATSPTHISIRDSKTPAGATLALPAGAFTPFVEALKGNGDGYSTVTDFARFRG</sequence>
<reference evidence="3 4" key="1">
    <citation type="submission" date="2023-07" db="EMBL/GenBank/DDBJ databases">
        <title>Comparative genomics of wheat-associated soil bacteria to identify genetic determinants of phenazine resistance.</title>
        <authorList>
            <person name="Mouncey N."/>
        </authorList>
    </citation>
    <scope>NUCLEOTIDE SEQUENCE [LARGE SCALE GENOMIC DNA]</scope>
    <source>
        <strain evidence="3 4">W2I16</strain>
    </source>
</reference>
<gene>
    <name evidence="3" type="ORF">QFZ49_000830</name>
</gene>
<evidence type="ECO:0000256" key="1">
    <source>
        <dbReference type="SAM" id="MobiDB-lite"/>
    </source>
</evidence>
<proteinExistence type="predicted"/>
<dbReference type="RefSeq" id="WP_307625070.1">
    <property type="nucleotide sequence ID" value="NZ_JAUSZS010000002.1"/>
</dbReference>
<evidence type="ECO:0000259" key="2">
    <source>
        <dbReference type="Pfam" id="PF04149"/>
    </source>
</evidence>
<keyword evidence="4" id="KW-1185">Reference proteome</keyword>
<accession>A0ABU0RG20</accession>
<evidence type="ECO:0000313" key="3">
    <source>
        <dbReference type="EMBL" id="MDQ0930923.1"/>
    </source>
</evidence>
<comment type="caution">
    <text evidence="3">The sequence shown here is derived from an EMBL/GenBank/DDBJ whole genome shotgun (WGS) entry which is preliminary data.</text>
</comment>
<evidence type="ECO:0000313" key="4">
    <source>
        <dbReference type="Proteomes" id="UP001223072"/>
    </source>
</evidence>
<organism evidence="3 4">
    <name type="scientific">Streptomyces turgidiscabies</name>
    <dbReference type="NCBI Taxonomy" id="85558"/>
    <lineage>
        <taxon>Bacteria</taxon>
        <taxon>Bacillati</taxon>
        <taxon>Actinomycetota</taxon>
        <taxon>Actinomycetes</taxon>
        <taxon>Kitasatosporales</taxon>
        <taxon>Streptomycetaceae</taxon>
        <taxon>Streptomyces</taxon>
    </lineage>
</organism>
<dbReference type="Proteomes" id="UP001223072">
    <property type="component" value="Unassembled WGS sequence"/>
</dbReference>
<dbReference type="Pfam" id="PF04149">
    <property type="entry name" value="DUF397"/>
    <property type="match status" value="1"/>
</dbReference>
<protein>
    <recommendedName>
        <fullName evidence="2">DUF397 domain-containing protein</fullName>
    </recommendedName>
</protein>
<dbReference type="EMBL" id="JAUSZS010000002">
    <property type="protein sequence ID" value="MDQ0930923.1"/>
    <property type="molecule type" value="Genomic_DNA"/>
</dbReference>
<feature type="domain" description="DUF397" evidence="2">
    <location>
        <begin position="10"/>
        <end position="63"/>
    </location>
</feature>